<organism evidence="2 3">
    <name type="scientific">Bombiscardovia apis</name>
    <dbReference type="NCBI Taxonomy" id="2932182"/>
    <lineage>
        <taxon>Bacteria</taxon>
        <taxon>Bacillati</taxon>
        <taxon>Actinomycetota</taxon>
        <taxon>Actinomycetes</taxon>
        <taxon>Bifidobacteriales</taxon>
        <taxon>Bifidobacteriaceae</taxon>
        <taxon>Bombiscardovia</taxon>
    </lineage>
</organism>
<evidence type="ECO:0000256" key="1">
    <source>
        <dbReference type="SAM" id="Phobius"/>
    </source>
</evidence>
<reference evidence="2 3" key="1">
    <citation type="journal article" date="2023" name="Microbiol. Spectr.">
        <title>Symbiosis of Carpenter Bees with Uncharacterized Lactic Acid Bacteria Showing NAD Auxotrophy.</title>
        <authorList>
            <person name="Kawasaki S."/>
            <person name="Ozawa K."/>
            <person name="Mori T."/>
            <person name="Yamamoto A."/>
            <person name="Ito M."/>
            <person name="Ohkuma M."/>
            <person name="Sakamoto M."/>
            <person name="Matsutani M."/>
        </authorList>
    </citation>
    <scope>NUCLEOTIDE SEQUENCE [LARGE SCALE GENOMIC DNA]</scope>
    <source>
        <strain evidence="2 3">KimH</strain>
    </source>
</reference>
<protein>
    <submittedName>
        <fullName evidence="2">Uncharacterized protein</fullName>
    </submittedName>
</protein>
<evidence type="ECO:0000313" key="3">
    <source>
        <dbReference type="Proteomes" id="UP001321748"/>
    </source>
</evidence>
<dbReference type="EMBL" id="AP026800">
    <property type="protein sequence ID" value="BDR55254.1"/>
    <property type="molecule type" value="Genomic_DNA"/>
</dbReference>
<keyword evidence="3" id="KW-1185">Reference proteome</keyword>
<keyword evidence="1" id="KW-1133">Transmembrane helix</keyword>
<feature type="transmembrane region" description="Helical" evidence="1">
    <location>
        <begin position="50"/>
        <end position="69"/>
    </location>
</feature>
<keyword evidence="1" id="KW-0812">Transmembrane</keyword>
<dbReference type="Proteomes" id="UP001321748">
    <property type="component" value="Chromosome"/>
</dbReference>
<sequence length="128" mass="14465">MAKEQYGLSGSQEEALSSLAQRNEYAQQSKWRTFRELPAGERWPYFRQHFAIGVMAVLLVVAALVSLVVTRLNQPPTPVLAVQAFNMREYAGELKGLKAGFVQQEGIDDERLIEIDASFTYRWQGSGR</sequence>
<name>A0ABN6SHK6_9BIFI</name>
<keyword evidence="1" id="KW-0472">Membrane</keyword>
<proteinExistence type="predicted"/>
<dbReference type="RefSeq" id="WP_317642752.1">
    <property type="nucleotide sequence ID" value="NZ_AP026800.1"/>
</dbReference>
<evidence type="ECO:0000313" key="2">
    <source>
        <dbReference type="EMBL" id="BDR55254.1"/>
    </source>
</evidence>
<gene>
    <name evidence="2" type="ORF">KIMH_13650</name>
</gene>
<accession>A0ABN6SHK6</accession>